<reference evidence="2 3" key="1">
    <citation type="submission" date="2021-01" db="EMBL/GenBank/DDBJ databases">
        <title>Draft genome sequence of Micromonospora sp. strain STR1_7.</title>
        <authorList>
            <person name="Karlyshev A."/>
            <person name="Jawad R."/>
        </authorList>
    </citation>
    <scope>NUCLEOTIDE SEQUENCE [LARGE SCALE GENOMIC DNA]</scope>
    <source>
        <strain evidence="2 3">STR1-7</strain>
    </source>
</reference>
<accession>A0ABS1XS27</accession>
<evidence type="ECO:0000313" key="3">
    <source>
        <dbReference type="Proteomes" id="UP000601027"/>
    </source>
</evidence>
<dbReference type="RefSeq" id="WP_203174498.1">
    <property type="nucleotide sequence ID" value="NZ_JAEVHM010000030.1"/>
</dbReference>
<dbReference type="Proteomes" id="UP000601027">
    <property type="component" value="Unassembled WGS sequence"/>
</dbReference>
<dbReference type="EMBL" id="JAEVHM010000030">
    <property type="protein sequence ID" value="MBM0232058.1"/>
    <property type="molecule type" value="Genomic_DNA"/>
</dbReference>
<feature type="signal peptide" evidence="1">
    <location>
        <begin position="1"/>
        <end position="24"/>
    </location>
</feature>
<gene>
    <name evidence="2" type="ORF">JNW91_09390</name>
</gene>
<comment type="caution">
    <text evidence="2">The sequence shown here is derived from an EMBL/GenBank/DDBJ whole genome shotgun (WGS) entry which is preliminary data.</text>
</comment>
<evidence type="ECO:0000313" key="2">
    <source>
        <dbReference type="EMBL" id="MBM0232058.1"/>
    </source>
</evidence>
<sequence length="180" mass="17797">MRKTLLTLTASAATVLTLAAPAAAAPTDDTIVTFTIGTANLDITAPPAVNLGAAFAGDTLTGQIGPVTVTDQRAALSATWTATVSSTAFNTGGGGPSESITPGLVDYWSGPATATTGTGTFVPGQLTSAQAVSLNLPRTAFSKTSGSGNNSATWNPTIEIEIPDAAVAGTYTGVITHSVA</sequence>
<name>A0ABS1XS27_9ACTN</name>
<keyword evidence="3" id="KW-1185">Reference proteome</keyword>
<proteinExistence type="predicted"/>
<evidence type="ECO:0000256" key="1">
    <source>
        <dbReference type="SAM" id="SignalP"/>
    </source>
</evidence>
<organism evidence="2 3">
    <name type="scientific">Micromonospora parastrephiae</name>
    <dbReference type="NCBI Taxonomy" id="2806101"/>
    <lineage>
        <taxon>Bacteria</taxon>
        <taxon>Bacillati</taxon>
        <taxon>Actinomycetota</taxon>
        <taxon>Actinomycetes</taxon>
        <taxon>Micromonosporales</taxon>
        <taxon>Micromonosporaceae</taxon>
        <taxon>Micromonospora</taxon>
    </lineage>
</organism>
<protein>
    <recommendedName>
        <fullName evidence="4">WxL domain-containing protein</fullName>
    </recommendedName>
</protein>
<evidence type="ECO:0008006" key="4">
    <source>
        <dbReference type="Google" id="ProtNLM"/>
    </source>
</evidence>
<keyword evidence="1" id="KW-0732">Signal</keyword>
<feature type="chain" id="PRO_5045442377" description="WxL domain-containing protein" evidence="1">
    <location>
        <begin position="25"/>
        <end position="180"/>
    </location>
</feature>